<feature type="transmembrane region" description="Helical" evidence="7">
    <location>
        <begin position="417"/>
        <end position="437"/>
    </location>
</feature>
<evidence type="ECO:0000256" key="2">
    <source>
        <dbReference type="ARBA" id="ARBA00022475"/>
    </source>
</evidence>
<keyword evidence="2" id="KW-1003">Cell membrane</keyword>
<dbReference type="PANTHER" id="PTHR32309:SF13">
    <property type="entry name" value="FERRIC ENTEROBACTIN TRANSPORT PROTEIN FEPE"/>
    <property type="match status" value="1"/>
</dbReference>
<reference evidence="10" key="1">
    <citation type="submission" date="2021-04" db="EMBL/GenBank/DDBJ databases">
        <title>Ouciella asimina sp. nov., isolated from the surface seawater in the hydrothermal field of Okinawa Trough.</title>
        <authorList>
            <person name="Shuang W."/>
        </authorList>
    </citation>
    <scope>NUCLEOTIDE SEQUENCE</scope>
    <source>
        <strain evidence="10">LXI357</strain>
    </source>
</reference>
<evidence type="ECO:0000256" key="5">
    <source>
        <dbReference type="ARBA" id="ARBA00023136"/>
    </source>
</evidence>
<dbReference type="NCBIfam" id="TIGR03007">
    <property type="entry name" value="pepcterm_ChnLen"/>
    <property type="match status" value="1"/>
</dbReference>
<dbReference type="InterPro" id="IPR003856">
    <property type="entry name" value="LPS_length_determ_N"/>
</dbReference>
<name>A0A8T4IFU6_9SPHN</name>
<evidence type="ECO:0000313" key="10">
    <source>
        <dbReference type="EMBL" id="MBR0551935.1"/>
    </source>
</evidence>
<comment type="caution">
    <text evidence="10">The sequence shown here is derived from an EMBL/GenBank/DDBJ whole genome shotgun (WGS) entry which is preliminary data.</text>
</comment>
<keyword evidence="5 7" id="KW-0472">Membrane</keyword>
<dbReference type="PANTHER" id="PTHR32309">
    <property type="entry name" value="TYROSINE-PROTEIN KINASE"/>
    <property type="match status" value="1"/>
</dbReference>
<feature type="transmembrane region" description="Helical" evidence="7">
    <location>
        <begin position="480"/>
        <end position="501"/>
    </location>
</feature>
<evidence type="ECO:0000256" key="3">
    <source>
        <dbReference type="ARBA" id="ARBA00022692"/>
    </source>
</evidence>
<evidence type="ECO:0000259" key="9">
    <source>
        <dbReference type="Pfam" id="PF13807"/>
    </source>
</evidence>
<proteinExistence type="predicted"/>
<gene>
    <name evidence="10" type="ORF">J7S20_05385</name>
</gene>
<keyword evidence="11" id="KW-1185">Reference proteome</keyword>
<feature type="transmembrane region" description="Helical" evidence="7">
    <location>
        <begin position="20"/>
        <end position="37"/>
    </location>
</feature>
<dbReference type="InterPro" id="IPR050445">
    <property type="entry name" value="Bact_polysacc_biosynth/exp"/>
</dbReference>
<keyword evidence="4 7" id="KW-1133">Transmembrane helix</keyword>
<evidence type="ECO:0000256" key="4">
    <source>
        <dbReference type="ARBA" id="ARBA00022989"/>
    </source>
</evidence>
<evidence type="ECO:0000256" key="7">
    <source>
        <dbReference type="SAM" id="Phobius"/>
    </source>
</evidence>
<protein>
    <submittedName>
        <fullName evidence="10">Chain-length determining protein</fullName>
    </submittedName>
</protein>
<feature type="domain" description="Tyrosine-protein kinase G-rich" evidence="9">
    <location>
        <begin position="362"/>
        <end position="435"/>
    </location>
</feature>
<dbReference type="AlphaFoldDB" id="A0A8T4IFU6"/>
<feature type="domain" description="Polysaccharide chain length determinant N-terminal" evidence="8">
    <location>
        <begin position="12"/>
        <end position="92"/>
    </location>
</feature>
<dbReference type="GO" id="GO:0005886">
    <property type="term" value="C:plasma membrane"/>
    <property type="evidence" value="ECO:0007669"/>
    <property type="project" value="UniProtKB-SubCell"/>
</dbReference>
<dbReference type="EMBL" id="JAGRQC010000001">
    <property type="protein sequence ID" value="MBR0551935.1"/>
    <property type="molecule type" value="Genomic_DNA"/>
</dbReference>
<evidence type="ECO:0000313" key="11">
    <source>
        <dbReference type="Proteomes" id="UP000676996"/>
    </source>
</evidence>
<dbReference type="RefSeq" id="WP_284053192.1">
    <property type="nucleotide sequence ID" value="NZ_JAGRQC010000001.1"/>
</dbReference>
<evidence type="ECO:0000259" key="8">
    <source>
        <dbReference type="Pfam" id="PF02706"/>
    </source>
</evidence>
<dbReference type="Pfam" id="PF02706">
    <property type="entry name" value="Wzz"/>
    <property type="match status" value="1"/>
</dbReference>
<dbReference type="Pfam" id="PF13807">
    <property type="entry name" value="GNVR"/>
    <property type="match status" value="1"/>
</dbReference>
<accession>A0A8T4IFU6</accession>
<organism evidence="10 11">
    <name type="scientific">Stakelama marina</name>
    <dbReference type="NCBI Taxonomy" id="2826939"/>
    <lineage>
        <taxon>Bacteria</taxon>
        <taxon>Pseudomonadati</taxon>
        <taxon>Pseudomonadota</taxon>
        <taxon>Alphaproteobacteria</taxon>
        <taxon>Sphingomonadales</taxon>
        <taxon>Sphingomonadaceae</taxon>
        <taxon>Stakelama</taxon>
    </lineage>
</organism>
<keyword evidence="3 7" id="KW-0812">Transmembrane</keyword>
<feature type="coiled-coil region" evidence="6">
    <location>
        <begin position="328"/>
        <end position="386"/>
    </location>
</feature>
<feature type="coiled-coil region" evidence="6">
    <location>
        <begin position="165"/>
        <end position="234"/>
    </location>
</feature>
<comment type="subcellular location">
    <subcellularLocation>
        <location evidence="1">Cell membrane</location>
        <topology evidence="1">Multi-pass membrane protein</topology>
    </subcellularLocation>
</comment>
<dbReference type="InterPro" id="IPR014345">
    <property type="entry name" value="XrtA_polysacc_chain"/>
</dbReference>
<evidence type="ECO:0000256" key="6">
    <source>
        <dbReference type="SAM" id="Coils"/>
    </source>
</evidence>
<sequence length="507" mass="54490">MDGLYNEIRAALHAVWSRRWIALAVAWALCLAGWLVVSQIPNQYTSTARVSVQVRDILPGQTSGMSSVEQSKQIDRVRQTLTSAVNLEKVVRGTDLANSVANDRDVAAKVASLQNMIKLTAQQDNLFQISATVAGGSDAESARLSQQIVQKLIDIFVEDNLASSRDETNQSLQFLNQQLAQRQKQLQDAEAKRADFRNRYLAALPGTGSLNDRISAARTELAQVNSDLAAAQSSLNAVNSQMAATPRTSPGTATAGPAHARVAAIKGQLADARARGWTDSHPDVIALKQQLADAEAAAKKEPNVVAGGATNPLFLQLQSMQTDKASTVASLQQRKNQLESDLQQLQTKMNDDPAVAAEQADIERNYQVLKDQYDKLLADREQVKLQAQVQDQTDAVKFSVIDPPTAPTAPTAPNRPLLLTAVLIMGLAGGVGVAFGLSKLQTRFATVPQLERASGMPVIGSIGEVVTAAQTALRRRRMRIFYGGLAALGVAYVALLGVEFIQRGLVA</sequence>
<evidence type="ECO:0000256" key="1">
    <source>
        <dbReference type="ARBA" id="ARBA00004651"/>
    </source>
</evidence>
<dbReference type="GO" id="GO:0004713">
    <property type="term" value="F:protein tyrosine kinase activity"/>
    <property type="evidence" value="ECO:0007669"/>
    <property type="project" value="TreeGrafter"/>
</dbReference>
<keyword evidence="6" id="KW-0175">Coiled coil</keyword>
<dbReference type="Proteomes" id="UP000676996">
    <property type="component" value="Unassembled WGS sequence"/>
</dbReference>
<dbReference type="InterPro" id="IPR032807">
    <property type="entry name" value="GNVR"/>
</dbReference>